<dbReference type="GO" id="GO:0009688">
    <property type="term" value="P:abscisic acid biosynthetic process"/>
    <property type="evidence" value="ECO:0007669"/>
    <property type="project" value="UniProtKB-ARBA"/>
</dbReference>
<evidence type="ECO:0000256" key="1">
    <source>
        <dbReference type="ARBA" id="ARBA00006484"/>
    </source>
</evidence>
<dbReference type="InParanoid" id="A0A2T3BC15"/>
<dbReference type="PRINTS" id="PR00081">
    <property type="entry name" value="GDHRDH"/>
</dbReference>
<name>A0A2T3BC15_AMORE</name>
<dbReference type="Pfam" id="PF13561">
    <property type="entry name" value="adh_short_C2"/>
    <property type="match status" value="1"/>
</dbReference>
<evidence type="ECO:0008006" key="6">
    <source>
        <dbReference type="Google" id="ProtNLM"/>
    </source>
</evidence>
<dbReference type="GeneID" id="36577972"/>
<dbReference type="RefSeq" id="XP_024724408.1">
    <property type="nucleotide sequence ID" value="XM_024869891.1"/>
</dbReference>
<evidence type="ECO:0000313" key="4">
    <source>
        <dbReference type="EMBL" id="PSS25809.1"/>
    </source>
</evidence>
<evidence type="ECO:0000256" key="3">
    <source>
        <dbReference type="ARBA" id="ARBA00023002"/>
    </source>
</evidence>
<dbReference type="STRING" id="857342.A0A2T3BC15"/>
<keyword evidence="5" id="KW-1185">Reference proteome</keyword>
<dbReference type="PRINTS" id="PR00080">
    <property type="entry name" value="SDRFAMILY"/>
</dbReference>
<protein>
    <recommendedName>
        <fullName evidence="6">Oxidoreductase</fullName>
    </recommendedName>
</protein>
<evidence type="ECO:0000256" key="2">
    <source>
        <dbReference type="ARBA" id="ARBA00022857"/>
    </source>
</evidence>
<dbReference type="SUPFAM" id="SSF51735">
    <property type="entry name" value="NAD(P)-binding Rossmann-fold domains"/>
    <property type="match status" value="1"/>
</dbReference>
<dbReference type="PANTHER" id="PTHR43639:SF1">
    <property type="entry name" value="SHORT-CHAIN DEHYDROGENASE_REDUCTASE FAMILY PROTEIN"/>
    <property type="match status" value="1"/>
</dbReference>
<keyword evidence="3" id="KW-0560">Oxidoreductase</keyword>
<dbReference type="AlphaFoldDB" id="A0A2T3BC15"/>
<dbReference type="Gene3D" id="3.40.50.720">
    <property type="entry name" value="NAD(P)-binding Rossmann-like Domain"/>
    <property type="match status" value="1"/>
</dbReference>
<gene>
    <name evidence="4" type="ORF">M430DRAFT_95442</name>
</gene>
<organism evidence="4 5">
    <name type="scientific">Amorphotheca resinae ATCC 22711</name>
    <dbReference type="NCBI Taxonomy" id="857342"/>
    <lineage>
        <taxon>Eukaryota</taxon>
        <taxon>Fungi</taxon>
        <taxon>Dikarya</taxon>
        <taxon>Ascomycota</taxon>
        <taxon>Pezizomycotina</taxon>
        <taxon>Leotiomycetes</taxon>
        <taxon>Helotiales</taxon>
        <taxon>Amorphothecaceae</taxon>
        <taxon>Amorphotheca</taxon>
    </lineage>
</organism>
<reference evidence="4 5" key="1">
    <citation type="journal article" date="2018" name="New Phytol.">
        <title>Comparative genomics and transcriptomics depict ericoid mycorrhizal fungi as versatile saprotrophs and plant mutualists.</title>
        <authorList>
            <person name="Martino E."/>
            <person name="Morin E."/>
            <person name="Grelet G.A."/>
            <person name="Kuo A."/>
            <person name="Kohler A."/>
            <person name="Daghino S."/>
            <person name="Barry K.W."/>
            <person name="Cichocki N."/>
            <person name="Clum A."/>
            <person name="Dockter R.B."/>
            <person name="Hainaut M."/>
            <person name="Kuo R.C."/>
            <person name="LaButti K."/>
            <person name="Lindahl B.D."/>
            <person name="Lindquist E.A."/>
            <person name="Lipzen A."/>
            <person name="Khouja H.R."/>
            <person name="Magnuson J."/>
            <person name="Murat C."/>
            <person name="Ohm R.A."/>
            <person name="Singer S.W."/>
            <person name="Spatafora J.W."/>
            <person name="Wang M."/>
            <person name="Veneault-Fourrey C."/>
            <person name="Henrissat B."/>
            <person name="Grigoriev I.V."/>
            <person name="Martin F.M."/>
            <person name="Perotto S."/>
        </authorList>
    </citation>
    <scope>NUCLEOTIDE SEQUENCE [LARGE SCALE GENOMIC DNA]</scope>
    <source>
        <strain evidence="4 5">ATCC 22711</strain>
    </source>
</reference>
<proteinExistence type="inferred from homology"/>
<evidence type="ECO:0000313" key="5">
    <source>
        <dbReference type="Proteomes" id="UP000241818"/>
    </source>
</evidence>
<dbReference type="Proteomes" id="UP000241818">
    <property type="component" value="Unassembled WGS sequence"/>
</dbReference>
<sequence length="259" mass="28020">MVTEPKVLGSRLAGKVAIVTGGGSGFGEGIAKLFAEEGCRVVVADIDPVGGERVAAYHPRSMYFIKMDVAREEDWENLIENTLDKFGRLDICVNNAGTSYRNKPSLEVIEDEFDKVFSVNVKSIFHCSRHFIPNLINQGEGGSMINIASIGTVRPRPGLVWYNASKAAVTNATKGLAAEYGEKNIRINSVCPLLSGTGLFETFVGVPHTEENVKKFVSNVPLGRLTQPSDVANYCLFLASDEAKFITGTCLEIDGGRAI</sequence>
<dbReference type="FunFam" id="3.40.50.720:FF:000084">
    <property type="entry name" value="Short-chain dehydrogenase reductase"/>
    <property type="match status" value="1"/>
</dbReference>
<dbReference type="InterPro" id="IPR002347">
    <property type="entry name" value="SDR_fam"/>
</dbReference>
<dbReference type="InterPro" id="IPR036291">
    <property type="entry name" value="NAD(P)-bd_dom_sf"/>
</dbReference>
<dbReference type="GO" id="GO:0016491">
    <property type="term" value="F:oxidoreductase activity"/>
    <property type="evidence" value="ECO:0007669"/>
    <property type="project" value="UniProtKB-KW"/>
</dbReference>
<dbReference type="PANTHER" id="PTHR43639">
    <property type="entry name" value="OXIDOREDUCTASE, SHORT-CHAIN DEHYDROGENASE/REDUCTASE FAMILY (AFU_ORTHOLOGUE AFUA_5G02870)"/>
    <property type="match status" value="1"/>
</dbReference>
<dbReference type="NCBIfam" id="NF005559">
    <property type="entry name" value="PRK07231.1"/>
    <property type="match status" value="1"/>
</dbReference>
<keyword evidence="2" id="KW-0521">NADP</keyword>
<dbReference type="EMBL" id="KZ679007">
    <property type="protein sequence ID" value="PSS25809.1"/>
    <property type="molecule type" value="Genomic_DNA"/>
</dbReference>
<dbReference type="OrthoDB" id="294295at2759"/>
<accession>A0A2T3BC15</accession>
<comment type="similarity">
    <text evidence="1">Belongs to the short-chain dehydrogenases/reductases (SDR) family.</text>
</comment>